<gene>
    <name evidence="1" type="ORF">ACFSCS_05900</name>
</gene>
<evidence type="ECO:0000313" key="2">
    <source>
        <dbReference type="Proteomes" id="UP001597326"/>
    </source>
</evidence>
<reference evidence="2" key="1">
    <citation type="journal article" date="2019" name="Int. J. Syst. Evol. Microbiol.">
        <title>The Global Catalogue of Microorganisms (GCM) 10K type strain sequencing project: providing services to taxonomists for standard genome sequencing and annotation.</title>
        <authorList>
            <consortium name="The Broad Institute Genomics Platform"/>
            <consortium name="The Broad Institute Genome Sequencing Center for Infectious Disease"/>
            <person name="Wu L."/>
            <person name="Ma J."/>
        </authorList>
    </citation>
    <scope>NUCLEOTIDE SEQUENCE [LARGE SCALE GENOMIC DNA]</scope>
    <source>
        <strain evidence="2">CAIM 431</strain>
    </source>
</reference>
<dbReference type="EMBL" id="JBHUFZ010000012">
    <property type="protein sequence ID" value="MFD1889726.1"/>
    <property type="molecule type" value="Genomic_DNA"/>
</dbReference>
<dbReference type="SUPFAM" id="SSF55961">
    <property type="entry name" value="Bet v1-like"/>
    <property type="match status" value="1"/>
</dbReference>
<proteinExistence type="predicted"/>
<comment type="caution">
    <text evidence="1">The sequence shown here is derived from an EMBL/GenBank/DDBJ whole genome shotgun (WGS) entry which is preliminary data.</text>
</comment>
<accession>A0ABW4RU38</accession>
<sequence>MQPQQMHYSCQVDIAVPRARVVELMTDPERAHEWQPGLERYESVEGERGRPGSVSRLVFAGAPGEGTMTEQVHHLDEGSYEVTYLLGPVRNVNRNEFTQIEAGDALPQGGTRWLADHVFHLPPGMLEQMGGQGEQAFRANTQRAMETFRTWCEANA</sequence>
<organism evidence="1 2">
    <name type="scientific">Luteococcus peritonei</name>
    <dbReference type="NCBI Taxonomy" id="88874"/>
    <lineage>
        <taxon>Bacteria</taxon>
        <taxon>Bacillati</taxon>
        <taxon>Actinomycetota</taxon>
        <taxon>Actinomycetes</taxon>
        <taxon>Propionibacteriales</taxon>
        <taxon>Propionibacteriaceae</taxon>
        <taxon>Luteococcus</taxon>
    </lineage>
</organism>
<dbReference type="RefSeq" id="WP_343872825.1">
    <property type="nucleotide sequence ID" value="NZ_BAAAIX010000010.1"/>
</dbReference>
<dbReference type="Gene3D" id="3.30.530.20">
    <property type="match status" value="1"/>
</dbReference>
<keyword evidence="2" id="KW-1185">Reference proteome</keyword>
<dbReference type="CDD" id="cd07812">
    <property type="entry name" value="SRPBCC"/>
    <property type="match status" value="1"/>
</dbReference>
<dbReference type="Proteomes" id="UP001597326">
    <property type="component" value="Unassembled WGS sequence"/>
</dbReference>
<protein>
    <submittedName>
        <fullName evidence="1">SRPBCC family protein</fullName>
    </submittedName>
</protein>
<evidence type="ECO:0000313" key="1">
    <source>
        <dbReference type="EMBL" id="MFD1889726.1"/>
    </source>
</evidence>
<dbReference type="Pfam" id="PF10604">
    <property type="entry name" value="Polyketide_cyc2"/>
    <property type="match status" value="1"/>
</dbReference>
<dbReference type="InterPro" id="IPR023393">
    <property type="entry name" value="START-like_dom_sf"/>
</dbReference>
<dbReference type="InterPro" id="IPR019587">
    <property type="entry name" value="Polyketide_cyclase/dehydratase"/>
</dbReference>
<name>A0ABW4RU38_9ACTN</name>